<evidence type="ECO:0000313" key="2">
    <source>
        <dbReference type="EMBL" id="TFK06752.1"/>
    </source>
</evidence>
<gene>
    <name evidence="2" type="ORF">DR999_PMT10657</name>
</gene>
<accession>A0A4D9EH99</accession>
<dbReference type="AlphaFoldDB" id="A0A4D9EH99"/>
<dbReference type="EMBL" id="QXTE01000095">
    <property type="protein sequence ID" value="TFK06752.1"/>
    <property type="molecule type" value="Genomic_DNA"/>
</dbReference>
<evidence type="ECO:0000313" key="3">
    <source>
        <dbReference type="Proteomes" id="UP000297703"/>
    </source>
</evidence>
<evidence type="ECO:0000256" key="1">
    <source>
        <dbReference type="SAM" id="MobiDB-lite"/>
    </source>
</evidence>
<organism evidence="2 3">
    <name type="scientific">Platysternon megacephalum</name>
    <name type="common">big-headed turtle</name>
    <dbReference type="NCBI Taxonomy" id="55544"/>
    <lineage>
        <taxon>Eukaryota</taxon>
        <taxon>Metazoa</taxon>
        <taxon>Chordata</taxon>
        <taxon>Craniata</taxon>
        <taxon>Vertebrata</taxon>
        <taxon>Euteleostomi</taxon>
        <taxon>Archelosauria</taxon>
        <taxon>Testudinata</taxon>
        <taxon>Testudines</taxon>
        <taxon>Cryptodira</taxon>
        <taxon>Durocryptodira</taxon>
        <taxon>Testudinoidea</taxon>
        <taxon>Platysternidae</taxon>
        <taxon>Platysternon</taxon>
    </lineage>
</organism>
<sequence length="182" mass="19825">MGLPLARVVIFCTQPNWRSFVMQAGESNDSTVFLLGMPGPDSGAGAPARAPSSSPNTARLGGEQRGTLWLLFPQRIPQKPQSQANLFPAHDRADEPDGICIRASWLPPLHFHWLHLPPSAADRADVTGDPVLSWSCHHPGIETHRGLQILTRTSAHACRSRDLPRFHPQGGLGLKDLHVCTS</sequence>
<keyword evidence="3" id="KW-1185">Reference proteome</keyword>
<name>A0A4D9EH99_9SAUR</name>
<reference evidence="2 3" key="1">
    <citation type="submission" date="2019-04" db="EMBL/GenBank/DDBJ databases">
        <title>Draft genome of the big-headed turtle Platysternon megacephalum.</title>
        <authorList>
            <person name="Gong S."/>
        </authorList>
    </citation>
    <scope>NUCLEOTIDE SEQUENCE [LARGE SCALE GENOMIC DNA]</scope>
    <source>
        <strain evidence="2">DO16091913</strain>
        <tissue evidence="2">Muscle</tissue>
    </source>
</reference>
<feature type="compositionally biased region" description="Low complexity" evidence="1">
    <location>
        <begin position="38"/>
        <end position="55"/>
    </location>
</feature>
<reference evidence="2 3" key="2">
    <citation type="submission" date="2019-04" db="EMBL/GenBank/DDBJ databases">
        <title>The genome sequence of big-headed turtle.</title>
        <authorList>
            <person name="Gong S."/>
        </authorList>
    </citation>
    <scope>NUCLEOTIDE SEQUENCE [LARGE SCALE GENOMIC DNA]</scope>
    <source>
        <strain evidence="2">DO16091913</strain>
        <tissue evidence="2">Muscle</tissue>
    </source>
</reference>
<comment type="caution">
    <text evidence="2">The sequence shown here is derived from an EMBL/GenBank/DDBJ whole genome shotgun (WGS) entry which is preliminary data.</text>
</comment>
<proteinExistence type="predicted"/>
<dbReference type="Proteomes" id="UP000297703">
    <property type="component" value="Unassembled WGS sequence"/>
</dbReference>
<feature type="region of interest" description="Disordered" evidence="1">
    <location>
        <begin position="38"/>
        <end position="60"/>
    </location>
</feature>
<protein>
    <submittedName>
        <fullName evidence="2">Ankyrin-3</fullName>
    </submittedName>
</protein>